<keyword evidence="2" id="KW-1185">Reference proteome</keyword>
<evidence type="ECO:0000313" key="1">
    <source>
        <dbReference type="EMBL" id="KAK1121810.1"/>
    </source>
</evidence>
<dbReference type="AlphaFoldDB" id="A0AA40KIP4"/>
<reference evidence="1" key="1">
    <citation type="submission" date="2021-10" db="EMBL/GenBank/DDBJ databases">
        <title>Melipona bicolor Genome sequencing and assembly.</title>
        <authorList>
            <person name="Araujo N.S."/>
            <person name="Arias M.C."/>
        </authorList>
    </citation>
    <scope>NUCLEOTIDE SEQUENCE</scope>
    <source>
        <strain evidence="1">USP_2M_L1-L4_2017</strain>
        <tissue evidence="1">Whole body</tissue>
    </source>
</reference>
<organism evidence="1 2">
    <name type="scientific">Melipona bicolor</name>
    <dbReference type="NCBI Taxonomy" id="60889"/>
    <lineage>
        <taxon>Eukaryota</taxon>
        <taxon>Metazoa</taxon>
        <taxon>Ecdysozoa</taxon>
        <taxon>Arthropoda</taxon>
        <taxon>Hexapoda</taxon>
        <taxon>Insecta</taxon>
        <taxon>Pterygota</taxon>
        <taxon>Neoptera</taxon>
        <taxon>Endopterygota</taxon>
        <taxon>Hymenoptera</taxon>
        <taxon>Apocrita</taxon>
        <taxon>Aculeata</taxon>
        <taxon>Apoidea</taxon>
        <taxon>Anthophila</taxon>
        <taxon>Apidae</taxon>
        <taxon>Melipona</taxon>
    </lineage>
</organism>
<comment type="caution">
    <text evidence="1">The sequence shown here is derived from an EMBL/GenBank/DDBJ whole genome shotgun (WGS) entry which is preliminary data.</text>
</comment>
<name>A0AA40KIP4_9HYME</name>
<proteinExistence type="predicted"/>
<protein>
    <submittedName>
        <fullName evidence="1">Uncharacterized protein</fullName>
    </submittedName>
</protein>
<dbReference type="EMBL" id="JAHYIQ010000025">
    <property type="protein sequence ID" value="KAK1121810.1"/>
    <property type="molecule type" value="Genomic_DNA"/>
</dbReference>
<sequence length="71" mass="7900">MELLRRKKEKKSLEAETYVAAGPKGVTAWPSCRESSLAAKCTALKAELNDPLYSQRQEKAASERKLNNFTG</sequence>
<gene>
    <name evidence="1" type="ORF">K0M31_010121</name>
</gene>
<evidence type="ECO:0000313" key="2">
    <source>
        <dbReference type="Proteomes" id="UP001177670"/>
    </source>
</evidence>
<accession>A0AA40KIP4</accession>
<dbReference type="Proteomes" id="UP001177670">
    <property type="component" value="Unassembled WGS sequence"/>
</dbReference>